<evidence type="ECO:0000313" key="6">
    <source>
        <dbReference type="Proteomes" id="UP000275846"/>
    </source>
</evidence>
<feature type="region of interest" description="Disordered" evidence="3">
    <location>
        <begin position="525"/>
        <end position="547"/>
    </location>
</feature>
<feature type="region of interest" description="Disordered" evidence="3">
    <location>
        <begin position="135"/>
        <end position="215"/>
    </location>
</feature>
<dbReference type="Pfam" id="PF03735">
    <property type="entry name" value="ENT"/>
    <property type="match status" value="1"/>
</dbReference>
<evidence type="ECO:0000259" key="4">
    <source>
        <dbReference type="PROSITE" id="PS51138"/>
    </source>
</evidence>
<dbReference type="OrthoDB" id="10035579at2759"/>
<name>A0A183SUR7_SCHSO</name>
<dbReference type="PROSITE" id="PS51138">
    <property type="entry name" value="ENT"/>
    <property type="match status" value="1"/>
</dbReference>
<dbReference type="GO" id="GO:0006355">
    <property type="term" value="P:regulation of DNA-templated transcription"/>
    <property type="evidence" value="ECO:0007669"/>
    <property type="project" value="InterPro"/>
</dbReference>
<reference evidence="5 6" key="2">
    <citation type="submission" date="2018-11" db="EMBL/GenBank/DDBJ databases">
        <authorList>
            <consortium name="Pathogen Informatics"/>
        </authorList>
    </citation>
    <scope>NUCLEOTIDE SEQUENCE [LARGE SCALE GENOMIC DNA]</scope>
    <source>
        <strain evidence="5 6">NST_G2</strain>
    </source>
</reference>
<reference evidence="7" key="1">
    <citation type="submission" date="2016-06" db="UniProtKB">
        <authorList>
            <consortium name="WormBaseParasite"/>
        </authorList>
    </citation>
    <scope>IDENTIFICATION</scope>
</reference>
<feature type="compositionally biased region" description="Polar residues" evidence="3">
    <location>
        <begin position="275"/>
        <end position="286"/>
    </location>
</feature>
<dbReference type="InterPro" id="IPR036142">
    <property type="entry name" value="ENT_dom-like_sf"/>
</dbReference>
<protein>
    <submittedName>
        <fullName evidence="7">ENT domain-containing protein</fullName>
    </submittedName>
</protein>
<evidence type="ECO:0000256" key="2">
    <source>
        <dbReference type="ARBA" id="ARBA00023242"/>
    </source>
</evidence>
<evidence type="ECO:0000313" key="7">
    <source>
        <dbReference type="WBParaSite" id="SSLN_0000826901-mRNA-1"/>
    </source>
</evidence>
<evidence type="ECO:0000256" key="3">
    <source>
        <dbReference type="SAM" id="MobiDB-lite"/>
    </source>
</evidence>
<dbReference type="InterPro" id="IPR005491">
    <property type="entry name" value="ENT_dom"/>
</dbReference>
<dbReference type="PANTHER" id="PTHR16500">
    <property type="entry name" value="BRCA2-INTERACTING TRANSCRIPTIONAL REPRESSOR EMSY"/>
    <property type="match status" value="1"/>
</dbReference>
<gene>
    <name evidence="5" type="ORF">SSLN_LOCUS7965</name>
</gene>
<dbReference type="GO" id="GO:0005654">
    <property type="term" value="C:nucleoplasm"/>
    <property type="evidence" value="ECO:0007669"/>
    <property type="project" value="TreeGrafter"/>
</dbReference>
<dbReference type="STRING" id="70667.A0A183SUR7"/>
<keyword evidence="2" id="KW-0539">Nucleus</keyword>
<dbReference type="PANTHER" id="PTHR16500:SF3">
    <property type="entry name" value="BRCA2-INTERACTING TRANSCRIPTIONAL REPRESSOR EMSY"/>
    <property type="match status" value="1"/>
</dbReference>
<feature type="compositionally biased region" description="Basic and acidic residues" evidence="3">
    <location>
        <begin position="148"/>
        <end position="163"/>
    </location>
</feature>
<proteinExistence type="predicted"/>
<dbReference type="SUPFAM" id="SSF158639">
    <property type="entry name" value="ENT-like"/>
    <property type="match status" value="1"/>
</dbReference>
<dbReference type="WBParaSite" id="SSLN_0000826901-mRNA-1">
    <property type="protein sequence ID" value="SSLN_0000826901-mRNA-1"/>
    <property type="gene ID" value="SSLN_0000826901"/>
</dbReference>
<dbReference type="AlphaFoldDB" id="A0A183SUR7"/>
<feature type="domain" description="ENT" evidence="4">
    <location>
        <begin position="26"/>
        <end position="117"/>
    </location>
</feature>
<feature type="region of interest" description="Disordered" evidence="3">
    <location>
        <begin position="266"/>
        <end position="286"/>
    </location>
</feature>
<evidence type="ECO:0000256" key="1">
    <source>
        <dbReference type="ARBA" id="ARBA00004123"/>
    </source>
</evidence>
<keyword evidence="6" id="KW-1185">Reference proteome</keyword>
<sequence>MVENFSAPKQNAITWPTLLDYTKIDCQRILRRLELEAYAKIVTVFRAQGPLTGEKRKTLQDLQRLLSIASDRHKAEVRRALNDEELATICESFADDAWILEGKRIAPLLDRGIPQTAFLPRANLASAKWAEFNSKLPRPFDTTDKEEEPGRDTDWIRSDERRSPTTGAKKRIYGLPSQPRLSCSDEAPNNRPPISLSTVSLPDQNKPDEHGRLSNGVIPMVTQSRGMVFGPSSNVISSPVSAASPSNNSQAPQMAKFLGTSCASDETTTSRHQHSTNTVFTGSSGTPTLVPQQSVVTTSPGRLMKTHIFHPQQPQQIYSYTSFANTVPVVSGSVAHLSAPSLLSDSKRQPVVIQQTGGASTSGNVIVVHRGASGRLIAGAASSAIHGGGITHTASTAVASHQPSSTVVPITGATTSSGRPLRILSVPASIMSASSNTYTPTFHQTFSVSQRTTPSMSGANPPETPLSNEQGIYYYVTNPQPSSKNLSPVKPRSSAPVALKVFEAPAPPVPPSTLPAVDLDAECPERERTAHSPMTPDKPVRAESSSVEKQPLSPAVSCCSVNILTVPGVLHRSPISVGASAVVSALSTAPAVPVTVPTVMTSVPVRPAHSKPAESAACAPVSLVSVLEPKRPRVAFVPSSQPL</sequence>
<comment type="subcellular location">
    <subcellularLocation>
        <location evidence="1">Nucleus</location>
    </subcellularLocation>
</comment>
<dbReference type="Gene3D" id="1.10.1240.40">
    <property type="entry name" value="ENT domain"/>
    <property type="match status" value="1"/>
</dbReference>
<evidence type="ECO:0000313" key="5">
    <source>
        <dbReference type="EMBL" id="VDL94350.1"/>
    </source>
</evidence>
<dbReference type="SMART" id="SM01191">
    <property type="entry name" value="ENT"/>
    <property type="match status" value="1"/>
</dbReference>
<accession>A0A183SUR7</accession>
<dbReference type="InterPro" id="IPR033482">
    <property type="entry name" value="EMSY"/>
</dbReference>
<dbReference type="EMBL" id="UYSU01034404">
    <property type="protein sequence ID" value="VDL94350.1"/>
    <property type="molecule type" value="Genomic_DNA"/>
</dbReference>
<organism evidence="7">
    <name type="scientific">Schistocephalus solidus</name>
    <name type="common">Tapeworm</name>
    <dbReference type="NCBI Taxonomy" id="70667"/>
    <lineage>
        <taxon>Eukaryota</taxon>
        <taxon>Metazoa</taxon>
        <taxon>Spiralia</taxon>
        <taxon>Lophotrochozoa</taxon>
        <taxon>Platyhelminthes</taxon>
        <taxon>Cestoda</taxon>
        <taxon>Eucestoda</taxon>
        <taxon>Diphyllobothriidea</taxon>
        <taxon>Diphyllobothriidae</taxon>
        <taxon>Schistocephalus</taxon>
    </lineage>
</organism>
<dbReference type="Proteomes" id="UP000275846">
    <property type="component" value="Unassembled WGS sequence"/>
</dbReference>